<feature type="non-terminal residue" evidence="2">
    <location>
        <position position="59"/>
    </location>
</feature>
<keyword evidence="1" id="KW-0472">Membrane</keyword>
<reference evidence="3" key="1">
    <citation type="journal article" date="2015" name="MBio">
        <title>Genome-Resolved Metagenomic Analysis Reveals Roles for Candidate Phyla and Other Microbial Community Members in Biogeochemical Transformations in Oil Reservoirs.</title>
        <authorList>
            <person name="Hu P."/>
            <person name="Tom L."/>
            <person name="Singh A."/>
            <person name="Thomas B.C."/>
            <person name="Baker B.J."/>
            <person name="Piceno Y.M."/>
            <person name="Andersen G.L."/>
            <person name="Banfield J.F."/>
        </authorList>
    </citation>
    <scope>NUCLEOTIDE SEQUENCE [LARGE SCALE GENOMIC DNA]</scope>
</reference>
<evidence type="ECO:0000256" key="1">
    <source>
        <dbReference type="SAM" id="Phobius"/>
    </source>
</evidence>
<protein>
    <submittedName>
        <fullName evidence="2">RDD domain containing protein</fullName>
    </submittedName>
</protein>
<sequence>MVILYLARWETRFWAWLIDVLLIGLPLWALSDRLPPSWRFMIDPGLLSFSLSSIVFFLY</sequence>
<keyword evidence="1" id="KW-0812">Transmembrane</keyword>
<accession>A0A101GP10</accession>
<dbReference type="Proteomes" id="UP000054323">
    <property type="component" value="Unassembled WGS sequence"/>
</dbReference>
<gene>
    <name evidence="2" type="ORF">XD82_0845</name>
</gene>
<dbReference type="AlphaFoldDB" id="A0A101GP10"/>
<keyword evidence="1" id="KW-1133">Transmembrane helix</keyword>
<feature type="transmembrane region" description="Helical" evidence="1">
    <location>
        <begin position="12"/>
        <end position="31"/>
    </location>
</feature>
<proteinExistence type="predicted"/>
<dbReference type="EMBL" id="LGGD01000088">
    <property type="protein sequence ID" value="KUK61985.1"/>
    <property type="molecule type" value="Genomic_DNA"/>
</dbReference>
<feature type="transmembrane region" description="Helical" evidence="1">
    <location>
        <begin position="37"/>
        <end position="58"/>
    </location>
</feature>
<comment type="caution">
    <text evidence="2">The sequence shown here is derived from an EMBL/GenBank/DDBJ whole genome shotgun (WGS) entry which is preliminary data.</text>
</comment>
<evidence type="ECO:0000313" key="2">
    <source>
        <dbReference type="EMBL" id="KUK61985.1"/>
    </source>
</evidence>
<name>A0A101GP10_9EURY</name>
<organism evidence="2 3">
    <name type="scientific">Methanoculleus marisnigri</name>
    <dbReference type="NCBI Taxonomy" id="2198"/>
    <lineage>
        <taxon>Archaea</taxon>
        <taxon>Methanobacteriati</taxon>
        <taxon>Methanobacteriota</taxon>
        <taxon>Stenosarchaea group</taxon>
        <taxon>Methanomicrobia</taxon>
        <taxon>Methanomicrobiales</taxon>
        <taxon>Methanomicrobiaceae</taxon>
        <taxon>Methanoculleus</taxon>
    </lineage>
</organism>
<evidence type="ECO:0000313" key="3">
    <source>
        <dbReference type="Proteomes" id="UP000054323"/>
    </source>
</evidence>